<gene>
    <name evidence="4" type="ORF">CF386_10680</name>
</gene>
<dbReference type="AlphaFoldDB" id="A0A220VGJ3"/>
<dbReference type="PANTHER" id="PTHR11364:SF27">
    <property type="entry name" value="SULFURTRANSFERASE"/>
    <property type="match status" value="1"/>
</dbReference>
<dbReference type="Gene3D" id="3.40.250.10">
    <property type="entry name" value="Rhodanese-like domain"/>
    <property type="match status" value="2"/>
</dbReference>
<dbReference type="SUPFAM" id="SSF52821">
    <property type="entry name" value="Rhodanese/Cell cycle control phosphatase"/>
    <property type="match status" value="2"/>
</dbReference>
<feature type="domain" description="Rhodanese" evidence="3">
    <location>
        <begin position="20"/>
        <end position="138"/>
    </location>
</feature>
<name>A0A220VGJ3_9GAMM</name>
<proteinExistence type="predicted"/>
<feature type="domain" description="Rhodanese" evidence="3">
    <location>
        <begin position="169"/>
        <end position="275"/>
    </location>
</feature>
<evidence type="ECO:0000313" key="4">
    <source>
        <dbReference type="EMBL" id="ASK79514.1"/>
    </source>
</evidence>
<dbReference type="GO" id="GO:0004792">
    <property type="term" value="F:thiosulfate-cyanide sulfurtransferase activity"/>
    <property type="evidence" value="ECO:0007669"/>
    <property type="project" value="TreeGrafter"/>
</dbReference>
<protein>
    <submittedName>
        <fullName evidence="4">Sulfurtransferase</fullName>
    </submittedName>
</protein>
<dbReference type="SMART" id="SM00450">
    <property type="entry name" value="RHOD"/>
    <property type="match status" value="2"/>
</dbReference>
<evidence type="ECO:0000313" key="5">
    <source>
        <dbReference type="Proteomes" id="UP000242175"/>
    </source>
</evidence>
<keyword evidence="2" id="KW-0677">Repeat</keyword>
<dbReference type="InterPro" id="IPR036873">
    <property type="entry name" value="Rhodanese-like_dom_sf"/>
</dbReference>
<dbReference type="CDD" id="cd01449">
    <property type="entry name" value="TST_Repeat_2"/>
    <property type="match status" value="1"/>
</dbReference>
<keyword evidence="5" id="KW-1185">Reference proteome</keyword>
<dbReference type="Proteomes" id="UP000242175">
    <property type="component" value="Chromosome small"/>
</dbReference>
<evidence type="ECO:0000256" key="2">
    <source>
        <dbReference type="ARBA" id="ARBA00022737"/>
    </source>
</evidence>
<accession>A0A220VGJ3</accession>
<evidence type="ECO:0000256" key="1">
    <source>
        <dbReference type="ARBA" id="ARBA00022679"/>
    </source>
</evidence>
<dbReference type="PROSITE" id="PS50206">
    <property type="entry name" value="RHODANESE_3"/>
    <property type="match status" value="2"/>
</dbReference>
<dbReference type="KEGG" id="pmai:CF386_10680"/>
<sequence>MLMMNSNFLVSCEWLKDNLYNENICILDASFFLKNDKRDGFFEWNSKRIPTSLYFDFNKKIKEHNSLLPNMLPSPEYFSEQVGLMGISNNTHIIIYDNCDFFSAPRVWWMFKIMGHQKISILDEGLKGWIELGYPIEESPPHLNIVPAQYNASFQSNLLANYDDVMSASMNKDLIIDARSPDRFNAQSNNNRVDHIPHSKNLYYRNLVKSNEFPSHKNIYKNFMNVITPEQLNEHIIYTCGSGVTACILAFCGYCIGAENFSIYDGSWSEWSQIN</sequence>
<dbReference type="InterPro" id="IPR045078">
    <property type="entry name" value="TST/MPST-like"/>
</dbReference>
<dbReference type="EMBL" id="CP022356">
    <property type="protein sequence ID" value="ASK79514.1"/>
    <property type="molecule type" value="Genomic_DNA"/>
</dbReference>
<dbReference type="Pfam" id="PF00581">
    <property type="entry name" value="Rhodanese"/>
    <property type="match status" value="2"/>
</dbReference>
<dbReference type="InterPro" id="IPR001763">
    <property type="entry name" value="Rhodanese-like_dom"/>
</dbReference>
<organism evidence="4 5">
    <name type="scientific">Paraphotobacterium marinum</name>
    <dbReference type="NCBI Taxonomy" id="1755811"/>
    <lineage>
        <taxon>Bacteria</taxon>
        <taxon>Pseudomonadati</taxon>
        <taxon>Pseudomonadota</taxon>
        <taxon>Gammaproteobacteria</taxon>
        <taxon>Vibrionales</taxon>
        <taxon>Vibrionaceae</taxon>
        <taxon>Paraphotobacterium</taxon>
    </lineage>
</organism>
<keyword evidence="1 4" id="KW-0808">Transferase</keyword>
<evidence type="ECO:0000259" key="3">
    <source>
        <dbReference type="PROSITE" id="PS50206"/>
    </source>
</evidence>
<dbReference type="PANTHER" id="PTHR11364">
    <property type="entry name" value="THIOSULFATE SULFERTANSFERASE"/>
    <property type="match status" value="1"/>
</dbReference>
<reference evidence="4 5" key="1">
    <citation type="journal article" date="2016" name="Int. J. Syst. Evol. Microbiol.">
        <title>Paraphotobacterium marinum gen. nov., sp. nov., a member of the family Vibrionaceae, isolated from surface seawater.</title>
        <authorList>
            <person name="Huang Z."/>
            <person name="Dong C."/>
            <person name="Shao Z."/>
        </authorList>
    </citation>
    <scope>NUCLEOTIDE SEQUENCE [LARGE SCALE GENOMIC DNA]</scope>
    <source>
        <strain evidence="4 5">NSCS20N07D</strain>
    </source>
</reference>
<dbReference type="CDD" id="cd01448">
    <property type="entry name" value="TST_Repeat_1"/>
    <property type="match status" value="1"/>
</dbReference>